<evidence type="ECO:0000259" key="2">
    <source>
        <dbReference type="Pfam" id="PF24864"/>
    </source>
</evidence>
<dbReference type="EMBL" id="PNEN01001777">
    <property type="protein sequence ID" value="PPJ50750.1"/>
    <property type="molecule type" value="Genomic_DNA"/>
</dbReference>
<feature type="domain" description="DUF7730" evidence="2">
    <location>
        <begin position="176"/>
        <end position="310"/>
    </location>
</feature>
<dbReference type="InterPro" id="IPR038883">
    <property type="entry name" value="AN11006-like"/>
</dbReference>
<feature type="region of interest" description="Disordered" evidence="1">
    <location>
        <begin position="208"/>
        <end position="238"/>
    </location>
</feature>
<protein>
    <recommendedName>
        <fullName evidence="2">DUF7730 domain-containing protein</fullName>
    </recommendedName>
</protein>
<keyword evidence="4" id="KW-1185">Reference proteome</keyword>
<comment type="caution">
    <text evidence="3">The sequence shown here is derived from an EMBL/GenBank/DDBJ whole genome shotgun (WGS) entry which is preliminary data.</text>
</comment>
<dbReference type="OrthoDB" id="3634130at2759"/>
<feature type="compositionally biased region" description="Low complexity" evidence="1">
    <location>
        <begin position="9"/>
        <end position="23"/>
    </location>
</feature>
<feature type="region of interest" description="Disordered" evidence="1">
    <location>
        <begin position="1"/>
        <end position="37"/>
    </location>
</feature>
<dbReference type="PANTHER" id="PTHR42085:SF2">
    <property type="entry name" value="F-BOX DOMAIN-CONTAINING PROTEIN"/>
    <property type="match status" value="1"/>
</dbReference>
<evidence type="ECO:0000313" key="3">
    <source>
        <dbReference type="EMBL" id="PPJ50750.1"/>
    </source>
</evidence>
<feature type="compositionally biased region" description="Basic and acidic residues" evidence="1">
    <location>
        <begin position="208"/>
        <end position="220"/>
    </location>
</feature>
<dbReference type="AlphaFoldDB" id="A0A2S6BTD9"/>
<dbReference type="Pfam" id="PF24864">
    <property type="entry name" value="DUF7730"/>
    <property type="match status" value="1"/>
</dbReference>
<feature type="compositionally biased region" description="Polar residues" evidence="1">
    <location>
        <begin position="24"/>
        <end position="34"/>
    </location>
</feature>
<dbReference type="PANTHER" id="PTHR42085">
    <property type="entry name" value="F-BOX DOMAIN-CONTAINING PROTEIN"/>
    <property type="match status" value="1"/>
</dbReference>
<evidence type="ECO:0000256" key="1">
    <source>
        <dbReference type="SAM" id="MobiDB-lite"/>
    </source>
</evidence>
<dbReference type="Proteomes" id="UP000237631">
    <property type="component" value="Unassembled WGS sequence"/>
</dbReference>
<accession>A0A2S6BTD9</accession>
<organism evidence="3 4">
    <name type="scientific">Cercospora berteroae</name>
    <dbReference type="NCBI Taxonomy" id="357750"/>
    <lineage>
        <taxon>Eukaryota</taxon>
        <taxon>Fungi</taxon>
        <taxon>Dikarya</taxon>
        <taxon>Ascomycota</taxon>
        <taxon>Pezizomycotina</taxon>
        <taxon>Dothideomycetes</taxon>
        <taxon>Dothideomycetidae</taxon>
        <taxon>Mycosphaerellales</taxon>
        <taxon>Mycosphaerellaceae</taxon>
        <taxon>Cercospora</taxon>
    </lineage>
</organism>
<gene>
    <name evidence="3" type="ORF">CBER1_08124</name>
</gene>
<dbReference type="InterPro" id="IPR056632">
    <property type="entry name" value="DUF7730"/>
</dbReference>
<sequence>MTTIDHNPSSVADSDGAASQASSNTPVSVDSEIQPTPGALSMKNQVLKLIEPWRDNADEEPPFTAGELMVIFLVLHDFEPQTLKTIHEENLLTFKFHGQAACEAYVRHQSSKNRTSASRFFYTLEDLTDALYNTLKTFECPLTRTSDGDDDTYGVKYTISPSLARLYLRDHLDPTRQSVFHFMGLPAELREKIYKMLLVFPQPGLTHADRPQQEVKREPSLSKLGLTSHAHKEESPRPYLQETVHNSIAIEPLKKVLAILGVSRQIRDEALPIFYGRNAFQFASIEHLWQASRKMTHQTLDRIQELHIVVDGRWYRKHSTKAFRNLSPKKLMLVVPIGSDFYYYCCGTHTERGPLTPSQLTKVDGMSELWDIVAIAKRAKHLEIQGPGFLGDWLREKIDSTEKAPEFRDETSNVY</sequence>
<name>A0A2S6BTD9_9PEZI</name>
<dbReference type="STRING" id="357750.A0A2S6BTD9"/>
<reference evidence="4" key="1">
    <citation type="journal article" date="2017" name="bioRxiv">
        <title>Conservation of a gene cluster reveals novel cercosporin biosynthetic mechanisms and extends production to the genus Colletotrichum.</title>
        <authorList>
            <person name="de Jonge R."/>
            <person name="Ebert M.K."/>
            <person name="Huitt-Roehl C.R."/>
            <person name="Pal P."/>
            <person name="Suttle J.C."/>
            <person name="Spanner R.E."/>
            <person name="Neubauer J.D."/>
            <person name="Jurick W.M.II."/>
            <person name="Stott K.A."/>
            <person name="Secor G.A."/>
            <person name="Thomma B.P.H.J."/>
            <person name="Van de Peer Y."/>
            <person name="Townsend C.A."/>
            <person name="Bolton M.D."/>
        </authorList>
    </citation>
    <scope>NUCLEOTIDE SEQUENCE [LARGE SCALE GENOMIC DNA]</scope>
    <source>
        <strain evidence="4">CBS538.71</strain>
    </source>
</reference>
<proteinExistence type="predicted"/>
<evidence type="ECO:0000313" key="4">
    <source>
        <dbReference type="Proteomes" id="UP000237631"/>
    </source>
</evidence>